<reference evidence="2" key="2">
    <citation type="submission" date="2015-01" db="EMBL/GenBank/DDBJ databases">
        <title>Evolutionary Origins and Diversification of the Mycorrhizal Mutualists.</title>
        <authorList>
            <consortium name="DOE Joint Genome Institute"/>
            <consortium name="Mycorrhizal Genomics Consortium"/>
            <person name="Kohler A."/>
            <person name="Kuo A."/>
            <person name="Nagy L.G."/>
            <person name="Floudas D."/>
            <person name="Copeland A."/>
            <person name="Barry K.W."/>
            <person name="Cichocki N."/>
            <person name="Veneault-Fourrey C."/>
            <person name="LaButti K."/>
            <person name="Lindquist E.A."/>
            <person name="Lipzen A."/>
            <person name="Lundell T."/>
            <person name="Morin E."/>
            <person name="Murat C."/>
            <person name="Riley R."/>
            <person name="Ohm R."/>
            <person name="Sun H."/>
            <person name="Tunlid A."/>
            <person name="Henrissat B."/>
            <person name="Grigoriev I.V."/>
            <person name="Hibbett D.S."/>
            <person name="Martin F."/>
        </authorList>
    </citation>
    <scope>NUCLEOTIDE SEQUENCE [LARGE SCALE GENOMIC DNA]</scope>
    <source>
        <strain evidence="2">F 1598</strain>
    </source>
</reference>
<reference evidence="1 2" key="1">
    <citation type="submission" date="2014-04" db="EMBL/GenBank/DDBJ databases">
        <authorList>
            <consortium name="DOE Joint Genome Institute"/>
            <person name="Kuo A."/>
            <person name="Tarkka M."/>
            <person name="Buscot F."/>
            <person name="Kohler A."/>
            <person name="Nagy L.G."/>
            <person name="Floudas D."/>
            <person name="Copeland A."/>
            <person name="Barry K.W."/>
            <person name="Cichocki N."/>
            <person name="Veneault-Fourrey C."/>
            <person name="LaButti K."/>
            <person name="Lindquist E.A."/>
            <person name="Lipzen A."/>
            <person name="Lundell T."/>
            <person name="Morin E."/>
            <person name="Murat C."/>
            <person name="Sun H."/>
            <person name="Tunlid A."/>
            <person name="Henrissat B."/>
            <person name="Grigoriev I.V."/>
            <person name="Hibbett D.S."/>
            <person name="Martin F."/>
            <person name="Nordberg H.P."/>
            <person name="Cantor M.N."/>
            <person name="Hua S.X."/>
        </authorList>
    </citation>
    <scope>NUCLEOTIDE SEQUENCE [LARGE SCALE GENOMIC DNA]</scope>
    <source>
        <strain evidence="1 2">F 1598</strain>
    </source>
</reference>
<evidence type="ECO:0000313" key="2">
    <source>
        <dbReference type="Proteomes" id="UP000054166"/>
    </source>
</evidence>
<dbReference type="HOGENOM" id="CLU_729804_0_0_1"/>
<dbReference type="STRING" id="765440.A0A0C3AEC9"/>
<organism evidence="1 2">
    <name type="scientific">Piloderma croceum (strain F 1598)</name>
    <dbReference type="NCBI Taxonomy" id="765440"/>
    <lineage>
        <taxon>Eukaryota</taxon>
        <taxon>Fungi</taxon>
        <taxon>Dikarya</taxon>
        <taxon>Basidiomycota</taxon>
        <taxon>Agaricomycotina</taxon>
        <taxon>Agaricomycetes</taxon>
        <taxon>Agaricomycetidae</taxon>
        <taxon>Atheliales</taxon>
        <taxon>Atheliaceae</taxon>
        <taxon>Piloderma</taxon>
    </lineage>
</organism>
<sequence>MPLILKPTSSCDICKEDYNCDKLARSPHSIDCGHIFCKTLHVNAVEGANSVLNMGAHSSALLERIALVSNESSTTEDVLIVVAEHKPLRLALDALSRYRSLRAVESNLRMQLQEEREAASLRHNKLQTDLKVASSDLQIERGRFIAELGAEQEELWAEQEALANIQNNFLNILREAGSSIQTLRSENGYLLSELQSAQAEKSTGSIHSIHAVPVLKNTSNQGDVSSPQSKLLGGSGSSSLEDVIKELQGRCPAACGKGQRDQRSLTQCLSFGPGALSLSRDGLATPSALPCIPKSSRQLLKMASSPSFRKNGDKCSSGTDRQGMATGCMMQFQPDTSWDLLADVTTGMREASGDEKHHNSLRQWWPHSWKIFRSSGACI</sequence>
<dbReference type="InParanoid" id="A0A0C3AEC9"/>
<dbReference type="OrthoDB" id="6105938at2759"/>
<dbReference type="Proteomes" id="UP000054166">
    <property type="component" value="Unassembled WGS sequence"/>
</dbReference>
<protein>
    <submittedName>
        <fullName evidence="1">Uncharacterized protein</fullName>
    </submittedName>
</protein>
<name>A0A0C3AEC9_PILCF</name>
<accession>A0A0C3AEC9</accession>
<dbReference type="AlphaFoldDB" id="A0A0C3AEC9"/>
<evidence type="ECO:0000313" key="1">
    <source>
        <dbReference type="EMBL" id="KIM72113.1"/>
    </source>
</evidence>
<proteinExistence type="predicted"/>
<dbReference type="EMBL" id="KN833162">
    <property type="protein sequence ID" value="KIM72113.1"/>
    <property type="molecule type" value="Genomic_DNA"/>
</dbReference>
<keyword evidence="2" id="KW-1185">Reference proteome</keyword>
<gene>
    <name evidence="1" type="ORF">PILCRDRAFT_93587</name>
</gene>